<proteinExistence type="predicted"/>
<feature type="domain" description="Histidine kinase/HSP90-like ATPase" evidence="2">
    <location>
        <begin position="41"/>
        <end position="138"/>
    </location>
</feature>
<organism evidence="3 4">
    <name type="scientific">Merismopedia glauca CCAP 1448/3</name>
    <dbReference type="NCBI Taxonomy" id="1296344"/>
    <lineage>
        <taxon>Bacteria</taxon>
        <taxon>Bacillati</taxon>
        <taxon>Cyanobacteriota</taxon>
        <taxon>Cyanophyceae</taxon>
        <taxon>Synechococcales</taxon>
        <taxon>Merismopediaceae</taxon>
        <taxon>Merismopedia</taxon>
    </lineage>
</organism>
<reference evidence="3 4" key="2">
    <citation type="submission" date="2018-03" db="EMBL/GenBank/DDBJ databases">
        <title>The ancient ancestry and fast evolution of plastids.</title>
        <authorList>
            <person name="Moore K.R."/>
            <person name="Magnabosco C."/>
            <person name="Momper L."/>
            <person name="Gold D.A."/>
            <person name="Bosak T."/>
            <person name="Fournier G.P."/>
        </authorList>
    </citation>
    <scope>NUCLEOTIDE SEQUENCE [LARGE SCALE GENOMIC DNA]</scope>
    <source>
        <strain evidence="3 4">CCAP 1448/3</strain>
    </source>
</reference>
<dbReference type="RefSeq" id="WP_106289303.1">
    <property type="nucleotide sequence ID" value="NZ_CAWNTC010000082.1"/>
</dbReference>
<dbReference type="GO" id="GO:0005524">
    <property type="term" value="F:ATP binding"/>
    <property type="evidence" value="ECO:0007669"/>
    <property type="project" value="UniProtKB-KW"/>
</dbReference>
<dbReference type="PANTHER" id="PTHR35526:SF3">
    <property type="entry name" value="ANTI-SIGMA-F FACTOR RSBW"/>
    <property type="match status" value="1"/>
</dbReference>
<dbReference type="Gene3D" id="3.30.565.10">
    <property type="entry name" value="Histidine kinase-like ATPase, C-terminal domain"/>
    <property type="match status" value="1"/>
</dbReference>
<gene>
    <name evidence="3" type="ORF">C7B64_14125</name>
</gene>
<keyword evidence="3" id="KW-0067">ATP-binding</keyword>
<name>A0A2T1C2B7_9CYAN</name>
<evidence type="ECO:0000313" key="4">
    <source>
        <dbReference type="Proteomes" id="UP000238762"/>
    </source>
</evidence>
<comment type="caution">
    <text evidence="3">The sequence shown here is derived from an EMBL/GenBank/DDBJ whole genome shotgun (WGS) entry which is preliminary data.</text>
</comment>
<dbReference type="OrthoDB" id="516350at2"/>
<dbReference type="SUPFAM" id="SSF55874">
    <property type="entry name" value="ATPase domain of HSP90 chaperone/DNA topoisomerase II/histidine kinase"/>
    <property type="match status" value="1"/>
</dbReference>
<dbReference type="AlphaFoldDB" id="A0A2T1C2B7"/>
<keyword evidence="3" id="KW-0547">Nucleotide-binding</keyword>
<dbReference type="InterPro" id="IPR003594">
    <property type="entry name" value="HATPase_dom"/>
</dbReference>
<dbReference type="EMBL" id="PVWJ01000067">
    <property type="protein sequence ID" value="PSB02263.1"/>
    <property type="molecule type" value="Genomic_DNA"/>
</dbReference>
<dbReference type="GO" id="GO:0004674">
    <property type="term" value="F:protein serine/threonine kinase activity"/>
    <property type="evidence" value="ECO:0007669"/>
    <property type="project" value="UniProtKB-KW"/>
</dbReference>
<protein>
    <submittedName>
        <fullName evidence="3">ATP-binding protein</fullName>
    </submittedName>
</protein>
<sequence>MIATSLRPSAYEWSKLSFASTLFLCPILDLLLQKIPQKWHPELRLGLQEALVNAAKHGNKLDPGKTVVVRFAEAQGKYWWVISDEGGGFCTPECDRPPKLEEFIPDDESECGRGLCILHQVFDQVEWNVNGTELRLCKQVKPSWLSQSWFKSNRELNLKPDSLLTNQDVVLG</sequence>
<accession>A0A2T1C2B7</accession>
<dbReference type="PANTHER" id="PTHR35526">
    <property type="entry name" value="ANTI-SIGMA-F FACTOR RSBW-RELATED"/>
    <property type="match status" value="1"/>
</dbReference>
<keyword evidence="1" id="KW-0723">Serine/threonine-protein kinase</keyword>
<reference evidence="3 4" key="1">
    <citation type="submission" date="2018-02" db="EMBL/GenBank/DDBJ databases">
        <authorList>
            <person name="Cohen D.B."/>
            <person name="Kent A.D."/>
        </authorList>
    </citation>
    <scope>NUCLEOTIDE SEQUENCE [LARGE SCALE GENOMIC DNA]</scope>
    <source>
        <strain evidence="3 4">CCAP 1448/3</strain>
    </source>
</reference>
<evidence type="ECO:0000313" key="3">
    <source>
        <dbReference type="EMBL" id="PSB02263.1"/>
    </source>
</evidence>
<dbReference type="Proteomes" id="UP000238762">
    <property type="component" value="Unassembled WGS sequence"/>
</dbReference>
<dbReference type="InterPro" id="IPR036890">
    <property type="entry name" value="HATPase_C_sf"/>
</dbReference>
<evidence type="ECO:0000259" key="2">
    <source>
        <dbReference type="Pfam" id="PF13581"/>
    </source>
</evidence>
<dbReference type="InterPro" id="IPR050267">
    <property type="entry name" value="Anti-sigma-factor_SerPK"/>
</dbReference>
<dbReference type="Pfam" id="PF13581">
    <property type="entry name" value="HATPase_c_2"/>
    <property type="match status" value="1"/>
</dbReference>
<keyword evidence="1" id="KW-0808">Transferase</keyword>
<keyword evidence="1" id="KW-0418">Kinase</keyword>
<evidence type="ECO:0000256" key="1">
    <source>
        <dbReference type="ARBA" id="ARBA00022527"/>
    </source>
</evidence>
<keyword evidence="4" id="KW-1185">Reference proteome</keyword>
<dbReference type="CDD" id="cd16936">
    <property type="entry name" value="HATPase_RsbW-like"/>
    <property type="match status" value="1"/>
</dbReference>